<dbReference type="GO" id="GO:0051082">
    <property type="term" value="F:unfolded protein binding"/>
    <property type="evidence" value="ECO:0007669"/>
    <property type="project" value="TreeGrafter"/>
</dbReference>
<keyword evidence="1" id="KW-1133">Transmembrane helix</keyword>
<reference evidence="2" key="1">
    <citation type="submission" date="2021-05" db="EMBL/GenBank/DDBJ databases">
        <title>Encephalitozoon hellem ATCC 50604 Complete Genome.</title>
        <authorList>
            <person name="Mascarenhas dos Santos A.C."/>
            <person name="Julian A.T."/>
            <person name="Pombert J.-F."/>
        </authorList>
    </citation>
    <scope>NUCLEOTIDE SEQUENCE</scope>
    <source>
        <strain evidence="2">ATCC 50604</strain>
    </source>
</reference>
<sequence length="270" mass="30505">MHPIDKVCTESNFPMCQHLSNEICKNTSRGFLLFKTKVSSPTTVILLFVVMLSAVRMIRHVKALCSSVGRKEMLVFFNLYFGSAALEAVLVGFRESISKQTHLFLTSIQLSLYASGFFSLFLGSITIDMFTGILGFRAATLLKISTAIYSVGIGTVIFTGLTASTKEIASIPFFVLNPLFFFLYMVFQVKRLRKTDGEIWAYGTLVISTVCFLTANAASFVGSKTIGLMTDRYFDNLFFYHFFILCTFIMIHKYWLSVYNYEVESLQLEV</sequence>
<dbReference type="InterPro" id="IPR022057">
    <property type="entry name" value="Chs7"/>
</dbReference>
<feature type="transmembrane region" description="Helical" evidence="1">
    <location>
        <begin position="168"/>
        <end position="187"/>
    </location>
</feature>
<dbReference type="Pfam" id="PF12271">
    <property type="entry name" value="Chs7"/>
    <property type="match status" value="1"/>
</dbReference>
<name>A0A9Q9F7R5_ENCHE</name>
<dbReference type="Proteomes" id="UP001059546">
    <property type="component" value="Chromosome III"/>
</dbReference>
<feature type="transmembrane region" description="Helical" evidence="1">
    <location>
        <begin position="75"/>
        <end position="93"/>
    </location>
</feature>
<accession>A0A9Q9F7R5</accession>
<feature type="transmembrane region" description="Helical" evidence="1">
    <location>
        <begin position="113"/>
        <end position="134"/>
    </location>
</feature>
<protein>
    <submittedName>
        <fullName evidence="2">Chitin synthase export chaperone protein</fullName>
    </submittedName>
</protein>
<proteinExistence type="predicted"/>
<feature type="transmembrane region" description="Helical" evidence="1">
    <location>
        <begin position="238"/>
        <end position="256"/>
    </location>
</feature>
<evidence type="ECO:0000313" key="2">
    <source>
        <dbReference type="EMBL" id="UTX42714.1"/>
    </source>
</evidence>
<evidence type="ECO:0000256" key="1">
    <source>
        <dbReference type="SAM" id="Phobius"/>
    </source>
</evidence>
<dbReference type="GO" id="GO:0006457">
    <property type="term" value="P:protein folding"/>
    <property type="evidence" value="ECO:0007669"/>
    <property type="project" value="TreeGrafter"/>
</dbReference>
<dbReference type="GO" id="GO:0005789">
    <property type="term" value="C:endoplasmic reticulum membrane"/>
    <property type="evidence" value="ECO:0007669"/>
    <property type="project" value="TreeGrafter"/>
</dbReference>
<organism evidence="2 3">
    <name type="scientific">Encephalitozoon hellem</name>
    <name type="common">Microsporidian parasite</name>
    <dbReference type="NCBI Taxonomy" id="27973"/>
    <lineage>
        <taxon>Eukaryota</taxon>
        <taxon>Fungi</taxon>
        <taxon>Fungi incertae sedis</taxon>
        <taxon>Microsporidia</taxon>
        <taxon>Unikaryonidae</taxon>
        <taxon>Encephalitozoon</taxon>
    </lineage>
</organism>
<dbReference type="PANTHER" id="PTHR35329">
    <property type="entry name" value="CHITIN SYNTHASE EXPORT CHAPERONE"/>
    <property type="match status" value="1"/>
</dbReference>
<dbReference type="EMBL" id="CP075149">
    <property type="protein sequence ID" value="UTX42714.1"/>
    <property type="molecule type" value="Genomic_DNA"/>
</dbReference>
<gene>
    <name evidence="2" type="ORF">GPU96_03g04340</name>
</gene>
<keyword evidence="1" id="KW-0472">Membrane</keyword>
<keyword evidence="1" id="KW-0812">Transmembrane</keyword>
<dbReference type="AlphaFoldDB" id="A0A9Q9F7R5"/>
<dbReference type="PANTHER" id="PTHR35329:SF1">
    <property type="entry name" value="CHITIN SYNTHASE EXPORT CHAPERONE"/>
    <property type="match status" value="1"/>
</dbReference>
<feature type="transmembrane region" description="Helical" evidence="1">
    <location>
        <begin position="199"/>
        <end position="218"/>
    </location>
</feature>
<feature type="transmembrane region" description="Helical" evidence="1">
    <location>
        <begin position="141"/>
        <end position="162"/>
    </location>
</feature>
<evidence type="ECO:0000313" key="3">
    <source>
        <dbReference type="Proteomes" id="UP001059546"/>
    </source>
</evidence>
<feature type="transmembrane region" description="Helical" evidence="1">
    <location>
        <begin position="38"/>
        <end position="55"/>
    </location>
</feature>